<dbReference type="NCBIfam" id="TIGR01560">
    <property type="entry name" value="put_DNA_pack"/>
    <property type="match status" value="1"/>
</dbReference>
<dbReference type="Proteomes" id="UP000591803">
    <property type="component" value="Unassembled WGS sequence"/>
</dbReference>
<gene>
    <name evidence="1" type="ORF">HV077_19645</name>
</gene>
<comment type="caution">
    <text evidence="1">The sequence shown here is derived from an EMBL/GenBank/DDBJ whole genome shotgun (WGS) entry which is preliminary data.</text>
</comment>
<organism evidence="1 2">
    <name type="scientific">Citrobacter freundii</name>
    <dbReference type="NCBI Taxonomy" id="546"/>
    <lineage>
        <taxon>Bacteria</taxon>
        <taxon>Pseudomonadati</taxon>
        <taxon>Pseudomonadota</taxon>
        <taxon>Gammaproteobacteria</taxon>
        <taxon>Enterobacterales</taxon>
        <taxon>Enterobacteriaceae</taxon>
        <taxon>Citrobacter</taxon>
        <taxon>Citrobacter freundii complex</taxon>
    </lineage>
</organism>
<sequence>MKPSIAELRQQCRIDSDDVSEDQTLAIYLSAAKSHAEKIVNRALYDTSIPDSDPDGIIISDDIKLALMLLVSHWYENREPVNIGNITSTLPFGVQALLGPHRKHPGT</sequence>
<reference evidence="1 2" key="1">
    <citation type="submission" date="2020-06" db="EMBL/GenBank/DDBJ databases">
        <title>REHAB project genomes.</title>
        <authorList>
            <person name="Shaw L.P."/>
        </authorList>
    </citation>
    <scope>NUCLEOTIDE SEQUENCE [LARGE SCALE GENOMIC DNA]</scope>
    <source>
        <strain evidence="1 2">RHBSTW-00116</strain>
    </source>
</reference>
<dbReference type="InterPro" id="IPR006450">
    <property type="entry name" value="Phage_HK97_gp6-like"/>
</dbReference>
<protein>
    <submittedName>
        <fullName evidence="1">Phage gp6-like head-tail connector protein</fullName>
    </submittedName>
</protein>
<dbReference type="AlphaFoldDB" id="A0A243T9L6"/>
<dbReference type="Gene3D" id="1.10.3230.30">
    <property type="entry name" value="Phage gp6-like head-tail connector protein"/>
    <property type="match status" value="1"/>
</dbReference>
<dbReference type="Pfam" id="PF05135">
    <property type="entry name" value="Phage_connect_1"/>
    <property type="match status" value="1"/>
</dbReference>
<dbReference type="EMBL" id="JABXRI010000001">
    <property type="protein sequence ID" value="MBA8064562.1"/>
    <property type="molecule type" value="Genomic_DNA"/>
</dbReference>
<evidence type="ECO:0000313" key="2">
    <source>
        <dbReference type="Proteomes" id="UP000591803"/>
    </source>
</evidence>
<accession>A0A243T9L6</accession>
<proteinExistence type="predicted"/>
<evidence type="ECO:0000313" key="1">
    <source>
        <dbReference type="EMBL" id="MBA8064562.1"/>
    </source>
</evidence>
<name>A0A243T9L6_CITFR</name>
<dbReference type="CDD" id="cd08054">
    <property type="entry name" value="gp6"/>
    <property type="match status" value="1"/>
</dbReference>
<dbReference type="InterPro" id="IPR021146">
    <property type="entry name" value="Phage_gp6-like_head-tail"/>
</dbReference>
<dbReference type="RefSeq" id="WP_048221283.1">
    <property type="nucleotide sequence ID" value="NZ_CABGOY010000089.1"/>
</dbReference>